<dbReference type="InterPro" id="IPR000515">
    <property type="entry name" value="MetI-like"/>
</dbReference>
<protein>
    <submittedName>
        <fullName evidence="9">ABC transporter permease</fullName>
    </submittedName>
</protein>
<keyword evidence="5 7" id="KW-1133">Transmembrane helix</keyword>
<dbReference type="Pfam" id="PF00528">
    <property type="entry name" value="BPD_transp_1"/>
    <property type="match status" value="1"/>
</dbReference>
<feature type="transmembrane region" description="Helical" evidence="7">
    <location>
        <begin position="124"/>
        <end position="143"/>
    </location>
</feature>
<feature type="transmembrane region" description="Helical" evidence="7">
    <location>
        <begin position="96"/>
        <end position="118"/>
    </location>
</feature>
<accession>A0A6P1BJ06</accession>
<dbReference type="RefSeq" id="WP_163156558.1">
    <property type="nucleotide sequence ID" value="NZ_VKHP01000088.1"/>
</dbReference>
<sequence length="258" mass="27699">MERVRSAATALLSATVIIAIWHYAIIWFHVPNYLMPAPGAVVEALKRGYIAGEFWKHLVFTLKSTLLGYVTGCGSALLIGAALAEWPAVERLVMPYIVALQSMPKVALAPLIIVWFGFGLESKIVMVALICFFPMFVNTVAGLRQTDPTLIEMMRAYSGSRWRTFVRIKVPAAAGTIFAGLQIAVVLSLIGAIVAEFISSTEGLGYLISAASTTLDTSVMFAALFSLAALGITGSAVVRSVHRKLVFWGKSASAAAKE</sequence>
<evidence type="ECO:0000313" key="9">
    <source>
        <dbReference type="EMBL" id="NEU98338.1"/>
    </source>
</evidence>
<evidence type="ECO:0000256" key="2">
    <source>
        <dbReference type="ARBA" id="ARBA00022448"/>
    </source>
</evidence>
<dbReference type="Proteomes" id="UP000468531">
    <property type="component" value="Unassembled WGS sequence"/>
</dbReference>
<evidence type="ECO:0000256" key="5">
    <source>
        <dbReference type="ARBA" id="ARBA00022989"/>
    </source>
</evidence>
<organism evidence="9 10">
    <name type="scientific">Bradyrhizobium uaiense</name>
    <dbReference type="NCBI Taxonomy" id="2594946"/>
    <lineage>
        <taxon>Bacteria</taxon>
        <taxon>Pseudomonadati</taxon>
        <taxon>Pseudomonadota</taxon>
        <taxon>Alphaproteobacteria</taxon>
        <taxon>Hyphomicrobiales</taxon>
        <taxon>Nitrobacteraceae</taxon>
        <taxon>Bradyrhizobium</taxon>
    </lineage>
</organism>
<dbReference type="AlphaFoldDB" id="A0A6P1BJ06"/>
<gene>
    <name evidence="9" type="ORF">FNJ47_21555</name>
</gene>
<feature type="transmembrane region" description="Helical" evidence="7">
    <location>
        <begin position="218"/>
        <end position="238"/>
    </location>
</feature>
<dbReference type="PANTHER" id="PTHR30151:SF20">
    <property type="entry name" value="ABC TRANSPORTER PERMEASE PROTEIN HI_0355-RELATED"/>
    <property type="match status" value="1"/>
</dbReference>
<name>A0A6P1BJ06_9BRAD</name>
<proteinExistence type="inferred from homology"/>
<feature type="transmembrane region" description="Helical" evidence="7">
    <location>
        <begin position="66"/>
        <end position="84"/>
    </location>
</feature>
<reference evidence="9 10" key="1">
    <citation type="journal article" date="2020" name="Arch. Microbiol.">
        <title>Bradyrhizobium uaiense sp. nov., a new highly efficient cowpea symbiont.</title>
        <authorList>
            <person name="Cabral Michel D."/>
            <person name="Azarias Guimaraes A."/>
            <person name="Martins da Costa E."/>
            <person name="Soares de Carvalho T."/>
            <person name="Balsanelli E."/>
            <person name="Willems A."/>
            <person name="Maltempi de Souza E."/>
            <person name="de Souza Moreira F.M."/>
        </authorList>
    </citation>
    <scope>NUCLEOTIDE SEQUENCE [LARGE SCALE GENOMIC DNA]</scope>
    <source>
        <strain evidence="9 10">UFLA 03-164</strain>
    </source>
</reference>
<keyword evidence="3" id="KW-1003">Cell membrane</keyword>
<dbReference type="EMBL" id="VKHP01000088">
    <property type="protein sequence ID" value="NEU98338.1"/>
    <property type="molecule type" value="Genomic_DNA"/>
</dbReference>
<comment type="subcellular location">
    <subcellularLocation>
        <location evidence="1 7">Cell membrane</location>
        <topology evidence="1 7">Multi-pass membrane protein</topology>
    </subcellularLocation>
</comment>
<keyword evidence="10" id="KW-1185">Reference proteome</keyword>
<dbReference type="PANTHER" id="PTHR30151">
    <property type="entry name" value="ALKANE SULFONATE ABC TRANSPORTER-RELATED, MEMBRANE SUBUNIT"/>
    <property type="match status" value="1"/>
</dbReference>
<dbReference type="GO" id="GO:0055085">
    <property type="term" value="P:transmembrane transport"/>
    <property type="evidence" value="ECO:0007669"/>
    <property type="project" value="InterPro"/>
</dbReference>
<feature type="domain" description="ABC transmembrane type-1" evidence="8">
    <location>
        <begin position="54"/>
        <end position="238"/>
    </location>
</feature>
<evidence type="ECO:0000256" key="7">
    <source>
        <dbReference type="RuleBase" id="RU363032"/>
    </source>
</evidence>
<keyword evidence="6 7" id="KW-0472">Membrane</keyword>
<evidence type="ECO:0000256" key="4">
    <source>
        <dbReference type="ARBA" id="ARBA00022692"/>
    </source>
</evidence>
<dbReference type="InterPro" id="IPR035906">
    <property type="entry name" value="MetI-like_sf"/>
</dbReference>
<dbReference type="CDD" id="cd06261">
    <property type="entry name" value="TM_PBP2"/>
    <property type="match status" value="1"/>
</dbReference>
<dbReference type="PROSITE" id="PS50928">
    <property type="entry name" value="ABC_TM1"/>
    <property type="match status" value="1"/>
</dbReference>
<dbReference type="GO" id="GO:0005886">
    <property type="term" value="C:plasma membrane"/>
    <property type="evidence" value="ECO:0007669"/>
    <property type="project" value="UniProtKB-SubCell"/>
</dbReference>
<feature type="transmembrane region" description="Helical" evidence="7">
    <location>
        <begin position="170"/>
        <end position="198"/>
    </location>
</feature>
<evidence type="ECO:0000259" key="8">
    <source>
        <dbReference type="PROSITE" id="PS50928"/>
    </source>
</evidence>
<evidence type="ECO:0000256" key="3">
    <source>
        <dbReference type="ARBA" id="ARBA00022475"/>
    </source>
</evidence>
<comment type="similarity">
    <text evidence="7">Belongs to the binding-protein-dependent transport system permease family.</text>
</comment>
<dbReference type="Gene3D" id="1.10.3720.10">
    <property type="entry name" value="MetI-like"/>
    <property type="match status" value="1"/>
</dbReference>
<evidence type="ECO:0000256" key="6">
    <source>
        <dbReference type="ARBA" id="ARBA00023136"/>
    </source>
</evidence>
<keyword evidence="4 7" id="KW-0812">Transmembrane</keyword>
<evidence type="ECO:0000256" key="1">
    <source>
        <dbReference type="ARBA" id="ARBA00004651"/>
    </source>
</evidence>
<evidence type="ECO:0000313" key="10">
    <source>
        <dbReference type="Proteomes" id="UP000468531"/>
    </source>
</evidence>
<comment type="caution">
    <text evidence="9">The sequence shown here is derived from an EMBL/GenBank/DDBJ whole genome shotgun (WGS) entry which is preliminary data.</text>
</comment>
<feature type="transmembrane region" description="Helical" evidence="7">
    <location>
        <begin position="7"/>
        <end position="28"/>
    </location>
</feature>
<keyword evidence="2 7" id="KW-0813">Transport</keyword>
<dbReference type="SUPFAM" id="SSF161098">
    <property type="entry name" value="MetI-like"/>
    <property type="match status" value="1"/>
</dbReference>